<dbReference type="SUPFAM" id="SSF49785">
    <property type="entry name" value="Galactose-binding domain-like"/>
    <property type="match status" value="1"/>
</dbReference>
<evidence type="ECO:0000313" key="7">
    <source>
        <dbReference type="EMBL" id="SUZ90176.1"/>
    </source>
</evidence>
<evidence type="ECO:0000256" key="4">
    <source>
        <dbReference type="ARBA" id="ARBA00022801"/>
    </source>
</evidence>
<gene>
    <name evidence="7" type="ORF">METZ01_LOCUS43030</name>
</gene>
<sequence>MSCETYQGPKPTKRQLEWQKMEYYAFVHFNMNTFTNKEWGFGDEKPSQFNPTEFDPNQWARICKEAGMKGIIITAKHHDGFCLWPSKFTEHSVKNSIWKNGKGDAIREISDACKKYGLKFGVYLSPWDRNHSEYGKESYITYFRNQLTELLTNYGEVFEVWFDGANGGSGYYGGSNEERRVDKRKYYDWANTVKLVRELQPNAVIFSDGGPDIRWVGNEKGYAHDTSWSTIYRDSVYGGMPDYNRFSKGQKNGTHWIPTETDVSIRPGWYYHPEQDNQVKTLKKLREIYYSSIGKNSSLLLNIPVDKRGIIHENDAKQLIKLKNQIDKDFQTNLILNKKTKSNQFFIIKNNSNNINDGDNKTYWSPNKNPSNWSVNFTLDNKIKFNTVLIRENIPLGQRVVSFKIEINDKGKWKKIKEGSTIGNKRILTFPHIETNNIRLTILGSKATPQISEFEIYNAIISEGEK</sequence>
<reference evidence="7" key="1">
    <citation type="submission" date="2018-05" db="EMBL/GenBank/DDBJ databases">
        <authorList>
            <person name="Lanie J.A."/>
            <person name="Ng W.-L."/>
            <person name="Kazmierczak K.M."/>
            <person name="Andrzejewski T.M."/>
            <person name="Davidsen T.M."/>
            <person name="Wayne K.J."/>
            <person name="Tettelin H."/>
            <person name="Glass J.I."/>
            <person name="Rusch D."/>
            <person name="Podicherti R."/>
            <person name="Tsui H.-C.T."/>
            <person name="Winkler M.E."/>
        </authorList>
    </citation>
    <scope>NUCLEOTIDE SEQUENCE</scope>
</reference>
<protein>
    <recommendedName>
        <fullName evidence="2">alpha-L-fucosidase</fullName>
        <ecNumber evidence="2">3.2.1.51</ecNumber>
    </recommendedName>
</protein>
<evidence type="ECO:0000256" key="5">
    <source>
        <dbReference type="ARBA" id="ARBA00023295"/>
    </source>
</evidence>
<dbReference type="GO" id="GO:0004560">
    <property type="term" value="F:alpha-L-fucosidase activity"/>
    <property type="evidence" value="ECO:0007669"/>
    <property type="project" value="InterPro"/>
</dbReference>
<dbReference type="InterPro" id="IPR017853">
    <property type="entry name" value="GH"/>
</dbReference>
<dbReference type="Gene3D" id="2.60.120.260">
    <property type="entry name" value="Galactose-binding domain-like"/>
    <property type="match status" value="1"/>
</dbReference>
<comment type="similarity">
    <text evidence="1">Belongs to the glycosyl hydrolase 29 family.</text>
</comment>
<evidence type="ECO:0000256" key="2">
    <source>
        <dbReference type="ARBA" id="ARBA00012662"/>
    </source>
</evidence>
<keyword evidence="3" id="KW-0732">Signal</keyword>
<dbReference type="InterPro" id="IPR008979">
    <property type="entry name" value="Galactose-bd-like_sf"/>
</dbReference>
<evidence type="ECO:0000256" key="3">
    <source>
        <dbReference type="ARBA" id="ARBA00022729"/>
    </source>
</evidence>
<accession>A0A381REE8</accession>
<evidence type="ECO:0000259" key="6">
    <source>
        <dbReference type="PROSITE" id="PS50022"/>
    </source>
</evidence>
<organism evidence="7">
    <name type="scientific">marine metagenome</name>
    <dbReference type="NCBI Taxonomy" id="408172"/>
    <lineage>
        <taxon>unclassified sequences</taxon>
        <taxon>metagenomes</taxon>
        <taxon>ecological metagenomes</taxon>
    </lineage>
</organism>
<dbReference type="InterPro" id="IPR057739">
    <property type="entry name" value="Glyco_hydro_29_N"/>
</dbReference>
<dbReference type="InterPro" id="IPR000421">
    <property type="entry name" value="FA58C"/>
</dbReference>
<keyword evidence="5" id="KW-0326">Glycosidase</keyword>
<name>A0A381REE8_9ZZZZ</name>
<dbReference type="AlphaFoldDB" id="A0A381REE8"/>
<dbReference type="GO" id="GO:0006004">
    <property type="term" value="P:fucose metabolic process"/>
    <property type="evidence" value="ECO:0007669"/>
    <property type="project" value="TreeGrafter"/>
</dbReference>
<dbReference type="EMBL" id="UINC01001873">
    <property type="protein sequence ID" value="SUZ90176.1"/>
    <property type="molecule type" value="Genomic_DNA"/>
</dbReference>
<feature type="domain" description="F5/8 type C" evidence="6">
    <location>
        <begin position="323"/>
        <end position="459"/>
    </location>
</feature>
<dbReference type="FunFam" id="3.20.20.80:FF:000052">
    <property type="entry name" value="Putative alpha-L-fucosidase 1"/>
    <property type="match status" value="1"/>
</dbReference>
<keyword evidence="4" id="KW-0378">Hydrolase</keyword>
<dbReference type="Pfam" id="PF01120">
    <property type="entry name" value="Alpha_L_fucos"/>
    <property type="match status" value="1"/>
</dbReference>
<dbReference type="PANTHER" id="PTHR10030">
    <property type="entry name" value="ALPHA-L-FUCOSIDASE"/>
    <property type="match status" value="1"/>
</dbReference>
<dbReference type="GO" id="GO:0016139">
    <property type="term" value="P:glycoside catabolic process"/>
    <property type="evidence" value="ECO:0007669"/>
    <property type="project" value="TreeGrafter"/>
</dbReference>
<dbReference type="Gene3D" id="3.20.20.80">
    <property type="entry name" value="Glycosidases"/>
    <property type="match status" value="1"/>
</dbReference>
<dbReference type="GO" id="GO:0005764">
    <property type="term" value="C:lysosome"/>
    <property type="evidence" value="ECO:0007669"/>
    <property type="project" value="TreeGrafter"/>
</dbReference>
<dbReference type="PANTHER" id="PTHR10030:SF37">
    <property type="entry name" value="ALPHA-L-FUCOSIDASE-RELATED"/>
    <property type="match status" value="1"/>
</dbReference>
<evidence type="ECO:0000256" key="1">
    <source>
        <dbReference type="ARBA" id="ARBA00007951"/>
    </source>
</evidence>
<dbReference type="SMART" id="SM00812">
    <property type="entry name" value="Alpha_L_fucos"/>
    <property type="match status" value="1"/>
</dbReference>
<dbReference type="InterPro" id="IPR000933">
    <property type="entry name" value="Glyco_hydro_29"/>
</dbReference>
<dbReference type="Pfam" id="PF00754">
    <property type="entry name" value="F5_F8_type_C"/>
    <property type="match status" value="1"/>
</dbReference>
<dbReference type="SUPFAM" id="SSF51445">
    <property type="entry name" value="(Trans)glycosidases"/>
    <property type="match status" value="1"/>
</dbReference>
<proteinExistence type="inferred from homology"/>
<dbReference type="EC" id="3.2.1.51" evidence="2"/>
<dbReference type="PROSITE" id="PS50022">
    <property type="entry name" value="FA58C_3"/>
    <property type="match status" value="1"/>
</dbReference>